<dbReference type="EMBL" id="BBLT01000006">
    <property type="protein sequence ID" value="GAL85892.1"/>
    <property type="molecule type" value="Genomic_DNA"/>
</dbReference>
<evidence type="ECO:0000313" key="1">
    <source>
        <dbReference type="EMBL" id="GAL85892.1"/>
    </source>
</evidence>
<dbReference type="OrthoDB" id="1036397at2"/>
<dbReference type="AlphaFoldDB" id="A0A098LHJ2"/>
<dbReference type="RefSeq" id="WP_045464944.1">
    <property type="nucleotide sequence ID" value="NZ_BBLT01000006.1"/>
</dbReference>
<dbReference type="STRING" id="153721.MYP_3121"/>
<comment type="caution">
    <text evidence="1">The sequence shown here is derived from an EMBL/GenBank/DDBJ whole genome shotgun (WGS) entry which is preliminary data.</text>
</comment>
<protein>
    <submittedName>
        <fullName evidence="1">Uncharacterized protein</fullName>
    </submittedName>
</protein>
<proteinExistence type="predicted"/>
<gene>
    <name evidence="1" type="ORF">MYP_3121</name>
</gene>
<accession>A0A098LHJ2</accession>
<evidence type="ECO:0000313" key="2">
    <source>
        <dbReference type="Proteomes" id="UP000030185"/>
    </source>
</evidence>
<sequence>MIEVFKTNICDQVMADILVSLIHQNFDGYQANFDLDDEENILRVKSESEFNIDLLINFLSKLGCNAEVLPD</sequence>
<name>A0A098LHJ2_9BACT</name>
<organism evidence="1 2">
    <name type="scientific">Sporocytophaga myxococcoides</name>
    <dbReference type="NCBI Taxonomy" id="153721"/>
    <lineage>
        <taxon>Bacteria</taxon>
        <taxon>Pseudomonadati</taxon>
        <taxon>Bacteroidota</taxon>
        <taxon>Cytophagia</taxon>
        <taxon>Cytophagales</taxon>
        <taxon>Cytophagaceae</taxon>
        <taxon>Sporocytophaga</taxon>
    </lineage>
</organism>
<dbReference type="Proteomes" id="UP000030185">
    <property type="component" value="Unassembled WGS sequence"/>
</dbReference>
<reference evidence="1 2" key="1">
    <citation type="submission" date="2014-09" db="EMBL/GenBank/DDBJ databases">
        <title>Sporocytophaga myxococcoides PG-01 genome sequencing.</title>
        <authorList>
            <person name="Liu L."/>
            <person name="Gao P.J."/>
            <person name="Chen G.J."/>
            <person name="Wang L.S."/>
        </authorList>
    </citation>
    <scope>NUCLEOTIDE SEQUENCE [LARGE SCALE GENOMIC DNA]</scope>
    <source>
        <strain evidence="1 2">PG-01</strain>
    </source>
</reference>
<keyword evidence="2" id="KW-1185">Reference proteome</keyword>